<evidence type="ECO:0000256" key="5">
    <source>
        <dbReference type="ARBA" id="ARBA00022692"/>
    </source>
</evidence>
<evidence type="ECO:0000313" key="15">
    <source>
        <dbReference type="Proteomes" id="UP000243745"/>
    </source>
</evidence>
<protein>
    <recommendedName>
        <fullName evidence="11">Z-ring associated protein G</fullName>
    </recommendedName>
    <alternativeName>
        <fullName evidence="12">Cell division protein ZapG</fullName>
    </alternativeName>
</protein>
<keyword evidence="8 13" id="KW-0472">Membrane</keyword>
<keyword evidence="4" id="KW-0132">Cell division</keyword>
<evidence type="ECO:0000256" key="8">
    <source>
        <dbReference type="ARBA" id="ARBA00023136"/>
    </source>
</evidence>
<feature type="transmembrane region" description="Helical" evidence="13">
    <location>
        <begin position="6"/>
        <end position="27"/>
    </location>
</feature>
<keyword evidence="7 13" id="KW-1133">Transmembrane helix</keyword>
<dbReference type="PANTHER" id="PTHR39579:SF1">
    <property type="entry name" value="INNER MEMBRANE PROTEIN YHCB"/>
    <property type="match status" value="1"/>
</dbReference>
<dbReference type="PANTHER" id="PTHR39579">
    <property type="entry name" value="INNER MEMBRANE PROTEIN YHCB"/>
    <property type="match status" value="1"/>
</dbReference>
<evidence type="ECO:0000313" key="14">
    <source>
        <dbReference type="EMBL" id="SFP34764.1"/>
    </source>
</evidence>
<dbReference type="GO" id="GO:0008360">
    <property type="term" value="P:regulation of cell shape"/>
    <property type="evidence" value="ECO:0007669"/>
    <property type="project" value="UniProtKB-KW"/>
</dbReference>
<evidence type="ECO:0000256" key="13">
    <source>
        <dbReference type="SAM" id="Phobius"/>
    </source>
</evidence>
<comment type="subcellular location">
    <subcellularLocation>
        <location evidence="1">Cell inner membrane</location>
        <topology evidence="1">Single-pass membrane protein</topology>
    </subcellularLocation>
</comment>
<dbReference type="EMBL" id="FOXF01000017">
    <property type="protein sequence ID" value="SFP34764.1"/>
    <property type="molecule type" value="Genomic_DNA"/>
</dbReference>
<keyword evidence="3" id="KW-0997">Cell inner membrane</keyword>
<evidence type="ECO:0000256" key="10">
    <source>
        <dbReference type="ARBA" id="ARBA00035657"/>
    </source>
</evidence>
<sequence>MDNTTTVYIILSAVLGVIVGFLLRHFLIRDASKMELQDELTKAQREMATQKRILTDFFQTSGTLFDQLENSYATYARFMNEQSKKIIPQFGNMYETSHHDVYHAPHQPEKKEKPVIDEAEVISEDVHVEESSNNN</sequence>
<accession>A0A662ZGZ7</accession>
<dbReference type="GO" id="GO:0051301">
    <property type="term" value="P:cell division"/>
    <property type="evidence" value="ECO:0007669"/>
    <property type="project" value="UniProtKB-KW"/>
</dbReference>
<evidence type="ECO:0000256" key="3">
    <source>
        <dbReference type="ARBA" id="ARBA00022519"/>
    </source>
</evidence>
<dbReference type="OrthoDB" id="9972668at2"/>
<evidence type="ECO:0000256" key="9">
    <source>
        <dbReference type="ARBA" id="ARBA00023306"/>
    </source>
</evidence>
<evidence type="ECO:0000256" key="7">
    <source>
        <dbReference type="ARBA" id="ARBA00022989"/>
    </source>
</evidence>
<dbReference type="RefSeq" id="WP_093141824.1">
    <property type="nucleotide sequence ID" value="NZ_FOXF01000017.1"/>
</dbReference>
<evidence type="ECO:0000256" key="2">
    <source>
        <dbReference type="ARBA" id="ARBA00022475"/>
    </source>
</evidence>
<evidence type="ECO:0000256" key="11">
    <source>
        <dbReference type="ARBA" id="ARBA00035703"/>
    </source>
</evidence>
<keyword evidence="5 13" id="KW-0812">Transmembrane</keyword>
<keyword evidence="9" id="KW-0131">Cell cycle</keyword>
<dbReference type="InterPro" id="IPR009386">
    <property type="entry name" value="ZapG-like"/>
</dbReference>
<evidence type="ECO:0000256" key="1">
    <source>
        <dbReference type="ARBA" id="ARBA00004377"/>
    </source>
</evidence>
<evidence type="ECO:0000256" key="12">
    <source>
        <dbReference type="ARBA" id="ARBA00035727"/>
    </source>
</evidence>
<gene>
    <name evidence="14" type="ORF">SAMN02910344_01146</name>
</gene>
<dbReference type="Proteomes" id="UP000243745">
    <property type="component" value="Unassembled WGS sequence"/>
</dbReference>
<dbReference type="GO" id="GO:0005886">
    <property type="term" value="C:plasma membrane"/>
    <property type="evidence" value="ECO:0007669"/>
    <property type="project" value="UniProtKB-SubCell"/>
</dbReference>
<evidence type="ECO:0000256" key="4">
    <source>
        <dbReference type="ARBA" id="ARBA00022618"/>
    </source>
</evidence>
<keyword evidence="6" id="KW-0133">Cell shape</keyword>
<reference evidence="14 15" key="1">
    <citation type="submission" date="2016-10" db="EMBL/GenBank/DDBJ databases">
        <authorList>
            <person name="Varghese N."/>
            <person name="Submissions S."/>
        </authorList>
    </citation>
    <scope>NUCLEOTIDE SEQUENCE [LARGE SCALE GENOMIC DNA]</scope>
    <source>
        <strain evidence="14 15">DSM 1361</strain>
    </source>
</reference>
<keyword evidence="2" id="KW-1003">Cell membrane</keyword>
<comment type="similarity">
    <text evidence="10">Belongs to the ZapG family.</text>
</comment>
<dbReference type="Pfam" id="PF06295">
    <property type="entry name" value="ZapG-like"/>
    <property type="match status" value="1"/>
</dbReference>
<proteinExistence type="inferred from homology"/>
<organism evidence="14 15">
    <name type="scientific">Ruminobacter amylophilus</name>
    <dbReference type="NCBI Taxonomy" id="867"/>
    <lineage>
        <taxon>Bacteria</taxon>
        <taxon>Pseudomonadati</taxon>
        <taxon>Pseudomonadota</taxon>
        <taxon>Gammaproteobacteria</taxon>
        <taxon>Aeromonadales</taxon>
        <taxon>Succinivibrionaceae</taxon>
        <taxon>Ruminobacter</taxon>
    </lineage>
</organism>
<keyword evidence="15" id="KW-1185">Reference proteome</keyword>
<evidence type="ECO:0000256" key="6">
    <source>
        <dbReference type="ARBA" id="ARBA00022960"/>
    </source>
</evidence>
<dbReference type="AlphaFoldDB" id="A0A662ZGZ7"/>
<name>A0A662ZGZ7_9GAMM</name>